<protein>
    <submittedName>
        <fullName evidence="2">Uncharacterized protein</fullName>
    </submittedName>
</protein>
<name>S4VTT7_9VIRU</name>
<dbReference type="KEGG" id="vg:16512323"/>
<dbReference type="Proteomes" id="UP000201566">
    <property type="component" value="Segment"/>
</dbReference>
<sequence length="412" mass="45165">MDRARMAGGKRSATAAFGPQPHEAPPVPRPTTTAARDVRNSLTNQDGARDDEANQPTWTIRRTTINSIEPDADSQCYDRVVGPDLRREIMQTLLDLDPLGALRFAATDRQHHGILESLKPPIVRKSALIPIEDSLTARRLLAANVGLGRRLAGGASPRDWEMAAAAGLMEGFVRFLCAGVQKQTPVYARYAEHNVDCAADTVSTVLDEITLEERVSSLYEWIMKGSFGAFLTRCRRSRLRSLLTARDVHGGYFSRRDYGRHLAHLGADGVRVGDHPCGSWKGDGADGLSPEGRALHPILSFPRPRDWIFPGAIDRSGCPLTWLDHATGEIRAAPIGSSDAETGVRAYLDDRVRRHMVGPCAHIQAAGGIILPAFSQFFPGAVYLVNMVPDVTLMVDLRSPRIERLCGQSFNF</sequence>
<evidence type="ECO:0000313" key="3">
    <source>
        <dbReference type="Proteomes" id="UP000201566"/>
    </source>
</evidence>
<dbReference type="RefSeq" id="YP_008319504.2">
    <property type="nucleotide sequence ID" value="NC_021858.1"/>
</dbReference>
<evidence type="ECO:0000313" key="2">
    <source>
        <dbReference type="EMBL" id="AGO82835.2"/>
    </source>
</evidence>
<organism evidence="2 3">
    <name type="scientific">Pandoravirus dulcis</name>
    <dbReference type="NCBI Taxonomy" id="1349409"/>
    <lineage>
        <taxon>Viruses</taxon>
        <taxon>Pandoravirus</taxon>
    </lineage>
</organism>
<evidence type="ECO:0000256" key="1">
    <source>
        <dbReference type="SAM" id="MobiDB-lite"/>
    </source>
</evidence>
<reference evidence="2 3" key="1">
    <citation type="journal article" date="2013" name="Science">
        <title>Pandoraviruses: amoeba viruses with genomes up to 2.5 Mb reaching that of parasitic eukaryotes.</title>
        <authorList>
            <person name="Philippe N."/>
            <person name="Legendre M."/>
            <person name="Doutre G."/>
            <person name="Coute Y."/>
            <person name="Poirot O."/>
            <person name="Lescot M."/>
            <person name="Arslan D."/>
            <person name="Seltzer V."/>
            <person name="Bertaux L."/>
            <person name="Bruley C."/>
            <person name="Garin J."/>
            <person name="Claverie J.M."/>
            <person name="Abergel C."/>
        </authorList>
    </citation>
    <scope>NUCLEOTIDE SEQUENCE [LARGE SCALE GENOMIC DNA]</scope>
    <source>
        <strain evidence="2">Melbourne</strain>
    </source>
</reference>
<feature type="region of interest" description="Disordered" evidence="1">
    <location>
        <begin position="1"/>
        <end position="55"/>
    </location>
</feature>
<proteinExistence type="predicted"/>
<accession>S4VTT7</accession>
<dbReference type="GeneID" id="16512323"/>
<dbReference type="EMBL" id="KC977570">
    <property type="protein sequence ID" value="AGO82835.2"/>
    <property type="molecule type" value="Genomic_DNA"/>
</dbReference>
<gene>
    <name evidence="2" type="ORF">pdul_cds_684</name>
</gene>